<proteinExistence type="predicted"/>
<comment type="caution">
    <text evidence="2">The sequence shown here is derived from an EMBL/GenBank/DDBJ whole genome shotgun (WGS) entry which is preliminary data.</text>
</comment>
<feature type="region of interest" description="Disordered" evidence="1">
    <location>
        <begin position="1"/>
        <end position="24"/>
    </location>
</feature>
<name>A0ABD0SLJ6_LOXSC</name>
<accession>A0ABD0SLJ6</accession>
<dbReference type="AlphaFoldDB" id="A0ABD0SLJ6"/>
<dbReference type="Proteomes" id="UP001549921">
    <property type="component" value="Unassembled WGS sequence"/>
</dbReference>
<evidence type="ECO:0000313" key="3">
    <source>
        <dbReference type="Proteomes" id="UP001549921"/>
    </source>
</evidence>
<organism evidence="2 3">
    <name type="scientific">Loxostege sticticalis</name>
    <name type="common">Beet webworm moth</name>
    <dbReference type="NCBI Taxonomy" id="481309"/>
    <lineage>
        <taxon>Eukaryota</taxon>
        <taxon>Metazoa</taxon>
        <taxon>Ecdysozoa</taxon>
        <taxon>Arthropoda</taxon>
        <taxon>Hexapoda</taxon>
        <taxon>Insecta</taxon>
        <taxon>Pterygota</taxon>
        <taxon>Neoptera</taxon>
        <taxon>Endopterygota</taxon>
        <taxon>Lepidoptera</taxon>
        <taxon>Glossata</taxon>
        <taxon>Ditrysia</taxon>
        <taxon>Pyraloidea</taxon>
        <taxon>Crambidae</taxon>
        <taxon>Pyraustinae</taxon>
        <taxon>Loxostege</taxon>
    </lineage>
</organism>
<evidence type="ECO:0000313" key="2">
    <source>
        <dbReference type="EMBL" id="KAL0820713.1"/>
    </source>
</evidence>
<reference evidence="2 3" key="1">
    <citation type="submission" date="2024-06" db="EMBL/GenBank/DDBJ databases">
        <title>A chromosome-level genome assembly of beet webworm, Loxostege sticticalis.</title>
        <authorList>
            <person name="Zhang Y."/>
        </authorList>
    </citation>
    <scope>NUCLEOTIDE SEQUENCE [LARGE SCALE GENOMIC DNA]</scope>
    <source>
        <strain evidence="2">AQ028</strain>
        <tissue evidence="2">Male pupae</tissue>
    </source>
</reference>
<feature type="non-terminal residue" evidence="2">
    <location>
        <position position="1"/>
    </location>
</feature>
<gene>
    <name evidence="2" type="ORF">ABMA28_006542</name>
</gene>
<dbReference type="EMBL" id="JBEDNZ010000019">
    <property type="protein sequence ID" value="KAL0820713.1"/>
    <property type="molecule type" value="Genomic_DNA"/>
</dbReference>
<evidence type="ECO:0000256" key="1">
    <source>
        <dbReference type="SAM" id="MobiDB-lite"/>
    </source>
</evidence>
<feature type="compositionally biased region" description="Basic and acidic residues" evidence="1">
    <location>
        <begin position="63"/>
        <end position="76"/>
    </location>
</feature>
<sequence>TAPEERIATFSTAPGSDAEEHSNRQASYWAVKVVGQHSCPEDPKCCASELMRTWTVNYHDSKLDRNGSGHERDARHFYCSQETQRSV</sequence>
<feature type="region of interest" description="Disordered" evidence="1">
    <location>
        <begin position="63"/>
        <end position="87"/>
    </location>
</feature>
<protein>
    <submittedName>
        <fullName evidence="2">Uncharacterized protein</fullName>
    </submittedName>
</protein>